<evidence type="ECO:0000313" key="5">
    <source>
        <dbReference type="EMBL" id="PKI83524.1"/>
    </source>
</evidence>
<feature type="domain" description="Rrp7 RRM-like N-terminal" evidence="4">
    <location>
        <begin position="7"/>
        <end position="76"/>
    </location>
</feature>
<organism evidence="5 6">
    <name type="scientific">Malassezia vespertilionis</name>
    <dbReference type="NCBI Taxonomy" id="2020962"/>
    <lineage>
        <taxon>Eukaryota</taxon>
        <taxon>Fungi</taxon>
        <taxon>Dikarya</taxon>
        <taxon>Basidiomycota</taxon>
        <taxon>Ustilaginomycotina</taxon>
        <taxon>Malasseziomycetes</taxon>
        <taxon>Malasseziales</taxon>
        <taxon>Malasseziaceae</taxon>
        <taxon>Malassezia</taxon>
    </lineage>
</organism>
<dbReference type="Pfam" id="PF12923">
    <property type="entry name" value="RRP7"/>
    <property type="match status" value="1"/>
</dbReference>
<accession>A0A2N1JAF2</accession>
<dbReference type="InterPro" id="IPR040446">
    <property type="entry name" value="RRP7"/>
</dbReference>
<sequence>MEKGNSVAGFSLLPVRYGNSAGYKFAVHYMYVREHLRGKEAAILPPGRTLFVVNLPTDATRGMVRALFRKAGAIEAIHLHNILGVDMPDDDEGDEEAYTGVPASTNNAAPNKSGPPNVIPLPALDPNMLLGSGSSAHIVFLDDSSLGRAKQLVAKYQAKPYVWPRPDAAGAEEDSDEESTRNYKQKPAAPKESRLVGLAYLLARHRMHRPPLDRVKQHADSAIARYSWIREHPQWLMEQRMHGDQTTSMGVGIQAASVGPDGALLDEDGFTIVQKGNKYGRSGGESSAGTFGAITPEFEELLRTNPEKKKAKELQDFYRYQFRERKRQQFATLRSQFEADKQKVAQRKASMRFKPY</sequence>
<evidence type="ECO:0000259" key="4">
    <source>
        <dbReference type="Pfam" id="PF17799"/>
    </source>
</evidence>
<reference evidence="5 6" key="1">
    <citation type="submission" date="2017-10" db="EMBL/GenBank/DDBJ databases">
        <title>A novel species of cold-tolerant Malassezia isolated from bats.</title>
        <authorList>
            <person name="Lorch J.M."/>
            <person name="Palmer J.M."/>
            <person name="Vanderwolf K.J."/>
            <person name="Schmidt K.Z."/>
            <person name="Verant M.L."/>
            <person name="Weller T.J."/>
            <person name="Blehert D.S."/>
        </authorList>
    </citation>
    <scope>NUCLEOTIDE SEQUENCE [LARGE SCALE GENOMIC DNA]</scope>
    <source>
        <strain evidence="5 6">NWHC:44797-103</strain>
    </source>
</reference>
<dbReference type="GO" id="GO:0003676">
    <property type="term" value="F:nucleic acid binding"/>
    <property type="evidence" value="ECO:0007669"/>
    <property type="project" value="InterPro"/>
</dbReference>
<dbReference type="STRING" id="2020962.A0A2N1JAF2"/>
<dbReference type="EMBL" id="KZ454991">
    <property type="protein sequence ID" value="PKI83524.1"/>
    <property type="molecule type" value="Genomic_DNA"/>
</dbReference>
<evidence type="ECO:0000259" key="3">
    <source>
        <dbReference type="Pfam" id="PF12923"/>
    </source>
</evidence>
<dbReference type="OrthoDB" id="5390at2759"/>
<dbReference type="Pfam" id="PF17799">
    <property type="entry name" value="RRM_Rrp7"/>
    <property type="match status" value="1"/>
</dbReference>
<dbReference type="Proteomes" id="UP000232875">
    <property type="component" value="Unassembled WGS sequence"/>
</dbReference>
<dbReference type="InterPro" id="IPR035979">
    <property type="entry name" value="RBD_domain_sf"/>
</dbReference>
<keyword evidence="6" id="KW-1185">Reference proteome</keyword>
<feature type="compositionally biased region" description="Acidic residues" evidence="2">
    <location>
        <begin position="88"/>
        <end position="97"/>
    </location>
</feature>
<feature type="domain" description="Ribosomal RNA-processing protein 7 C-terminal" evidence="3">
    <location>
        <begin position="265"/>
        <end position="356"/>
    </location>
</feature>
<protein>
    <submittedName>
        <fullName evidence="5">Rrp7p</fullName>
    </submittedName>
</protein>
<proteinExistence type="inferred from homology"/>
<dbReference type="InterPro" id="IPR012677">
    <property type="entry name" value="Nucleotide-bd_a/b_plait_sf"/>
</dbReference>
<gene>
    <name evidence="5" type="primary">RRP7</name>
    <name evidence="5" type="ORF">MVES_002720</name>
</gene>
<dbReference type="GO" id="GO:0034456">
    <property type="term" value="C:UTP-C complex"/>
    <property type="evidence" value="ECO:0007669"/>
    <property type="project" value="TreeGrafter"/>
</dbReference>
<dbReference type="AlphaFoldDB" id="A0A2N1JAF2"/>
<dbReference type="InterPro" id="IPR040447">
    <property type="entry name" value="RRM_Rrp7"/>
</dbReference>
<dbReference type="SUPFAM" id="SSF54928">
    <property type="entry name" value="RNA-binding domain, RBD"/>
    <property type="match status" value="1"/>
</dbReference>
<comment type="similarity">
    <text evidence="1">Belongs to the RRP7 family.</text>
</comment>
<evidence type="ECO:0000313" key="6">
    <source>
        <dbReference type="Proteomes" id="UP000232875"/>
    </source>
</evidence>
<feature type="region of interest" description="Disordered" evidence="2">
    <location>
        <begin position="165"/>
        <end position="190"/>
    </location>
</feature>
<dbReference type="PANTHER" id="PTHR13191">
    <property type="entry name" value="RIBOSOMAL RNA PROCESSING PROTEIN 7-RELATED"/>
    <property type="match status" value="1"/>
</dbReference>
<evidence type="ECO:0000256" key="2">
    <source>
        <dbReference type="SAM" id="MobiDB-lite"/>
    </source>
</evidence>
<dbReference type="GO" id="GO:0006364">
    <property type="term" value="P:rRNA processing"/>
    <property type="evidence" value="ECO:0007669"/>
    <property type="project" value="TreeGrafter"/>
</dbReference>
<feature type="region of interest" description="Disordered" evidence="2">
    <location>
        <begin position="88"/>
        <end position="115"/>
    </location>
</feature>
<evidence type="ECO:0000256" key="1">
    <source>
        <dbReference type="ARBA" id="ARBA00006110"/>
    </source>
</evidence>
<dbReference type="InterPro" id="IPR024326">
    <property type="entry name" value="RRP7_C"/>
</dbReference>
<dbReference type="GO" id="GO:0000028">
    <property type="term" value="P:ribosomal small subunit assembly"/>
    <property type="evidence" value="ECO:0007669"/>
    <property type="project" value="TreeGrafter"/>
</dbReference>
<name>A0A2N1JAF2_9BASI</name>
<dbReference type="Gene3D" id="3.30.70.330">
    <property type="match status" value="1"/>
</dbReference>
<dbReference type="Gene3D" id="6.10.250.1770">
    <property type="match status" value="1"/>
</dbReference>
<dbReference type="CDD" id="cd12950">
    <property type="entry name" value="RRP7_Rrp7p"/>
    <property type="match status" value="1"/>
</dbReference>
<dbReference type="GO" id="GO:0032545">
    <property type="term" value="C:CURI complex"/>
    <property type="evidence" value="ECO:0007669"/>
    <property type="project" value="TreeGrafter"/>
</dbReference>
<dbReference type="PANTHER" id="PTHR13191:SF0">
    <property type="entry name" value="RIBOSOMAL RNA-PROCESSING PROTEIN 7 HOMOLOG A-RELATED"/>
    <property type="match status" value="1"/>
</dbReference>